<dbReference type="PANTHER" id="PTHR24287">
    <property type="entry name" value="P450, PUTATIVE (EUROFUNG)-RELATED"/>
    <property type="match status" value="1"/>
</dbReference>
<evidence type="ECO:0000256" key="8">
    <source>
        <dbReference type="PIRSR" id="PIRSR602401-1"/>
    </source>
</evidence>
<dbReference type="OrthoDB" id="1470350at2759"/>
<evidence type="ECO:0000256" key="9">
    <source>
        <dbReference type="RuleBase" id="RU000461"/>
    </source>
</evidence>
<evidence type="ECO:0000313" key="10">
    <source>
        <dbReference type="EMBL" id="KAF9520998.1"/>
    </source>
</evidence>
<gene>
    <name evidence="10" type="ORF">BS47DRAFT_1370206</name>
</gene>
<keyword evidence="11" id="KW-1185">Reference proteome</keyword>
<dbReference type="PROSITE" id="PS00086">
    <property type="entry name" value="CYTOCHROME_P450"/>
    <property type="match status" value="1"/>
</dbReference>
<evidence type="ECO:0000256" key="1">
    <source>
        <dbReference type="ARBA" id="ARBA00001971"/>
    </source>
</evidence>
<dbReference type="GO" id="GO:0004497">
    <property type="term" value="F:monooxygenase activity"/>
    <property type="evidence" value="ECO:0007669"/>
    <property type="project" value="UniProtKB-KW"/>
</dbReference>
<dbReference type="Proteomes" id="UP000886523">
    <property type="component" value="Unassembled WGS sequence"/>
</dbReference>
<organism evidence="10 11">
    <name type="scientific">Hydnum rufescens UP504</name>
    <dbReference type="NCBI Taxonomy" id="1448309"/>
    <lineage>
        <taxon>Eukaryota</taxon>
        <taxon>Fungi</taxon>
        <taxon>Dikarya</taxon>
        <taxon>Basidiomycota</taxon>
        <taxon>Agaricomycotina</taxon>
        <taxon>Agaricomycetes</taxon>
        <taxon>Cantharellales</taxon>
        <taxon>Hydnaceae</taxon>
        <taxon>Hydnum</taxon>
    </lineage>
</organism>
<keyword evidence="7 9" id="KW-0503">Monooxygenase</keyword>
<comment type="similarity">
    <text evidence="2 9">Belongs to the cytochrome P450 family.</text>
</comment>
<dbReference type="InterPro" id="IPR036396">
    <property type="entry name" value="Cyt_P450_sf"/>
</dbReference>
<dbReference type="InterPro" id="IPR047146">
    <property type="entry name" value="Cyt_P450_E_CYP52_fungi"/>
</dbReference>
<evidence type="ECO:0000256" key="6">
    <source>
        <dbReference type="ARBA" id="ARBA00023004"/>
    </source>
</evidence>
<comment type="cofactor">
    <cofactor evidence="1 8">
        <name>heme</name>
        <dbReference type="ChEBI" id="CHEBI:30413"/>
    </cofactor>
</comment>
<keyword evidence="3 8" id="KW-0349">Heme</keyword>
<dbReference type="InterPro" id="IPR017972">
    <property type="entry name" value="Cyt_P450_CS"/>
</dbReference>
<keyword evidence="4 8" id="KW-0479">Metal-binding</keyword>
<dbReference type="InterPro" id="IPR001128">
    <property type="entry name" value="Cyt_P450"/>
</dbReference>
<accession>A0A9P6BB03</accession>
<dbReference type="Pfam" id="PF00067">
    <property type="entry name" value="p450"/>
    <property type="match status" value="1"/>
</dbReference>
<evidence type="ECO:0000256" key="2">
    <source>
        <dbReference type="ARBA" id="ARBA00010617"/>
    </source>
</evidence>
<sequence length="553" mass="63044">MASPGVQYLLQLLLKLLLPALLVHYLSWYVQDLLPLLRSSAVRAVIYLSAGPLYLYSRVLWRSALAVRRARKLGATFFPVYRTRWPLGLDVIVDIVRTIDSEYIADKFLALTEEYGPTFIMRFMGEEVIFTTEPQRFGDATNSVLGTGVFNADECREFDILAGHADKVIQKMKDSFNSGTPVDMQDAMARFTIDSATEFLFGSCVNSILEPFAKPGESLPSMESSDSHPTVTAFVQAFTKAQFLINRRTRLGHSWKLWEMRRDESLKFVADMDRFLGPITEAALARGRELGGPKVPGEIEDEMTFLDHMVTQTQDAKIIRDSLMNMLIAGRDTTACTLTYIVYLLSQHPAVFVRLRDDILRVVGPVEYPTYDDIRNIQYLRAVINETLRLFPPVPLNMRDSIEEDIWTGEDGQRYYVGPNMSIPYSPMLMQRSRAYWGEDALEFDPDRWIDDRLRKFTENPFSFLPFNAGPRICLGQQFAYNELSFMIIRLLQSFSSVELRPDAQPKGSIPRSDWPPRGRNLVEKIWPRAHLTLYVMGGLWLTMGEASVTGDA</sequence>
<dbReference type="GO" id="GO:0020037">
    <property type="term" value="F:heme binding"/>
    <property type="evidence" value="ECO:0007669"/>
    <property type="project" value="InterPro"/>
</dbReference>
<evidence type="ECO:0000313" key="11">
    <source>
        <dbReference type="Proteomes" id="UP000886523"/>
    </source>
</evidence>
<dbReference type="GO" id="GO:0005506">
    <property type="term" value="F:iron ion binding"/>
    <property type="evidence" value="ECO:0007669"/>
    <property type="project" value="InterPro"/>
</dbReference>
<dbReference type="PRINTS" id="PR00385">
    <property type="entry name" value="P450"/>
</dbReference>
<keyword evidence="6 8" id="KW-0408">Iron</keyword>
<evidence type="ECO:0008006" key="12">
    <source>
        <dbReference type="Google" id="ProtNLM"/>
    </source>
</evidence>
<dbReference type="SUPFAM" id="SSF48264">
    <property type="entry name" value="Cytochrome P450"/>
    <property type="match status" value="1"/>
</dbReference>
<name>A0A9P6BB03_9AGAM</name>
<dbReference type="Gene3D" id="1.10.630.10">
    <property type="entry name" value="Cytochrome P450"/>
    <property type="match status" value="1"/>
</dbReference>
<dbReference type="PANTHER" id="PTHR24287:SF1">
    <property type="entry name" value="P450, PUTATIVE (EUROFUNG)-RELATED"/>
    <property type="match status" value="1"/>
</dbReference>
<keyword evidence="5 9" id="KW-0560">Oxidoreductase</keyword>
<dbReference type="AlphaFoldDB" id="A0A9P6BB03"/>
<dbReference type="EMBL" id="MU128909">
    <property type="protein sequence ID" value="KAF9520998.1"/>
    <property type="molecule type" value="Genomic_DNA"/>
</dbReference>
<dbReference type="PRINTS" id="PR00463">
    <property type="entry name" value="EP450I"/>
</dbReference>
<comment type="caution">
    <text evidence="10">The sequence shown here is derived from an EMBL/GenBank/DDBJ whole genome shotgun (WGS) entry which is preliminary data.</text>
</comment>
<evidence type="ECO:0000256" key="4">
    <source>
        <dbReference type="ARBA" id="ARBA00022723"/>
    </source>
</evidence>
<protein>
    <recommendedName>
        <fullName evidence="12">Cytochrome P450</fullName>
    </recommendedName>
</protein>
<reference evidence="10" key="1">
    <citation type="journal article" date="2020" name="Nat. Commun.">
        <title>Large-scale genome sequencing of mycorrhizal fungi provides insights into the early evolution of symbiotic traits.</title>
        <authorList>
            <person name="Miyauchi S."/>
            <person name="Kiss E."/>
            <person name="Kuo A."/>
            <person name="Drula E."/>
            <person name="Kohler A."/>
            <person name="Sanchez-Garcia M."/>
            <person name="Morin E."/>
            <person name="Andreopoulos B."/>
            <person name="Barry K.W."/>
            <person name="Bonito G."/>
            <person name="Buee M."/>
            <person name="Carver A."/>
            <person name="Chen C."/>
            <person name="Cichocki N."/>
            <person name="Clum A."/>
            <person name="Culley D."/>
            <person name="Crous P.W."/>
            <person name="Fauchery L."/>
            <person name="Girlanda M."/>
            <person name="Hayes R.D."/>
            <person name="Keri Z."/>
            <person name="LaButti K."/>
            <person name="Lipzen A."/>
            <person name="Lombard V."/>
            <person name="Magnuson J."/>
            <person name="Maillard F."/>
            <person name="Murat C."/>
            <person name="Nolan M."/>
            <person name="Ohm R.A."/>
            <person name="Pangilinan J."/>
            <person name="Pereira M.F."/>
            <person name="Perotto S."/>
            <person name="Peter M."/>
            <person name="Pfister S."/>
            <person name="Riley R."/>
            <person name="Sitrit Y."/>
            <person name="Stielow J.B."/>
            <person name="Szollosi G."/>
            <person name="Zifcakova L."/>
            <person name="Stursova M."/>
            <person name="Spatafora J.W."/>
            <person name="Tedersoo L."/>
            <person name="Vaario L.M."/>
            <person name="Yamada A."/>
            <person name="Yan M."/>
            <person name="Wang P."/>
            <person name="Xu J."/>
            <person name="Bruns T."/>
            <person name="Baldrian P."/>
            <person name="Vilgalys R."/>
            <person name="Dunand C."/>
            <person name="Henrissat B."/>
            <person name="Grigoriev I.V."/>
            <person name="Hibbett D."/>
            <person name="Nagy L.G."/>
            <person name="Martin F.M."/>
        </authorList>
    </citation>
    <scope>NUCLEOTIDE SEQUENCE</scope>
    <source>
        <strain evidence="10">UP504</strain>
    </source>
</reference>
<evidence type="ECO:0000256" key="7">
    <source>
        <dbReference type="ARBA" id="ARBA00023033"/>
    </source>
</evidence>
<feature type="binding site" description="axial binding residue" evidence="8">
    <location>
        <position position="474"/>
    </location>
    <ligand>
        <name>heme</name>
        <dbReference type="ChEBI" id="CHEBI:30413"/>
    </ligand>
    <ligandPart>
        <name>Fe</name>
        <dbReference type="ChEBI" id="CHEBI:18248"/>
    </ligandPart>
</feature>
<dbReference type="InterPro" id="IPR002401">
    <property type="entry name" value="Cyt_P450_E_grp-I"/>
</dbReference>
<evidence type="ECO:0000256" key="5">
    <source>
        <dbReference type="ARBA" id="ARBA00023002"/>
    </source>
</evidence>
<dbReference type="GO" id="GO:0016705">
    <property type="term" value="F:oxidoreductase activity, acting on paired donors, with incorporation or reduction of molecular oxygen"/>
    <property type="evidence" value="ECO:0007669"/>
    <property type="project" value="InterPro"/>
</dbReference>
<proteinExistence type="inferred from homology"/>
<evidence type="ECO:0000256" key="3">
    <source>
        <dbReference type="ARBA" id="ARBA00022617"/>
    </source>
</evidence>